<dbReference type="EMBL" id="JASBWS010000068">
    <property type="protein sequence ID" value="KAJ9101668.1"/>
    <property type="molecule type" value="Genomic_DNA"/>
</dbReference>
<evidence type="ECO:0000313" key="1">
    <source>
        <dbReference type="EMBL" id="KAJ9101668.1"/>
    </source>
</evidence>
<proteinExistence type="predicted"/>
<accession>A0ACC2VR58</accession>
<keyword evidence="2" id="KW-1185">Reference proteome</keyword>
<reference evidence="1" key="1">
    <citation type="submission" date="2023-04" db="EMBL/GenBank/DDBJ databases">
        <title>Draft Genome sequencing of Naganishia species isolated from polar environments using Oxford Nanopore Technology.</title>
        <authorList>
            <person name="Leo P."/>
            <person name="Venkateswaran K."/>
        </authorList>
    </citation>
    <scope>NUCLEOTIDE SEQUENCE</scope>
    <source>
        <strain evidence="1">MNA-CCFEE 5262</strain>
    </source>
</reference>
<protein>
    <submittedName>
        <fullName evidence="1">Uncharacterized protein</fullName>
    </submittedName>
</protein>
<name>A0ACC2VR58_9TREE</name>
<organism evidence="1 2">
    <name type="scientific">Naganishia adeliensis</name>
    <dbReference type="NCBI Taxonomy" id="92952"/>
    <lineage>
        <taxon>Eukaryota</taxon>
        <taxon>Fungi</taxon>
        <taxon>Dikarya</taxon>
        <taxon>Basidiomycota</taxon>
        <taxon>Agaricomycotina</taxon>
        <taxon>Tremellomycetes</taxon>
        <taxon>Filobasidiales</taxon>
        <taxon>Filobasidiaceae</taxon>
        <taxon>Naganishia</taxon>
    </lineage>
</organism>
<dbReference type="Proteomes" id="UP001230649">
    <property type="component" value="Unassembled WGS sequence"/>
</dbReference>
<evidence type="ECO:0000313" key="2">
    <source>
        <dbReference type="Proteomes" id="UP001230649"/>
    </source>
</evidence>
<gene>
    <name evidence="1" type="ORF">QFC20_005201</name>
</gene>
<sequence length="300" mass="32884">MQLSHASVNLPRLVKSLSARSTRLGQEDWAQVRNGQAVRSSVYRVYGRGLKPFTQTVEYARGLLKLVREENVVPVGKINTLERDLNDIAKAFDEAVKTKPIPSSSTTATPPALPTTLIPTSLLSQTAPTPIPSDTPPSSNANPTSTSPTRKLPIREASISLPALTTRESFLAEKEDEALLPLQPTDESDARNELFAGANGGGRGFRGAAQLHDELGRQLAEMSHQLKLNAVHFSKSLEDEKGILEQSTEVLSRNLDRTQISKKSLDSVRKKTGGTTWLTIISIIVVMVAFMWTYLLIRFT</sequence>
<comment type="caution">
    <text evidence="1">The sequence shown here is derived from an EMBL/GenBank/DDBJ whole genome shotgun (WGS) entry which is preliminary data.</text>
</comment>